<dbReference type="SUPFAM" id="SSF47384">
    <property type="entry name" value="Homodimeric domain of signal transducing histidine kinase"/>
    <property type="match status" value="1"/>
</dbReference>
<dbReference type="InterPro" id="IPR011006">
    <property type="entry name" value="CheY-like_superfamily"/>
</dbReference>
<dbReference type="Gene3D" id="6.10.340.10">
    <property type="match status" value="1"/>
</dbReference>
<dbReference type="PRINTS" id="PR00344">
    <property type="entry name" value="BCTRLSENSOR"/>
</dbReference>
<dbReference type="RefSeq" id="WP_114957610.1">
    <property type="nucleotide sequence ID" value="NZ_JBHSJF010000006.1"/>
</dbReference>
<evidence type="ECO:0000256" key="1">
    <source>
        <dbReference type="ARBA" id="ARBA00000085"/>
    </source>
</evidence>
<dbReference type="Gene3D" id="3.40.50.2300">
    <property type="match status" value="1"/>
</dbReference>
<dbReference type="InterPro" id="IPR001789">
    <property type="entry name" value="Sig_transdc_resp-reg_receiver"/>
</dbReference>
<dbReference type="Proteomes" id="UP001595796">
    <property type="component" value="Unassembled WGS sequence"/>
</dbReference>
<evidence type="ECO:0000256" key="3">
    <source>
        <dbReference type="ARBA" id="ARBA00012438"/>
    </source>
</evidence>
<dbReference type="PROSITE" id="PS50110">
    <property type="entry name" value="RESPONSE_REGULATORY"/>
    <property type="match status" value="1"/>
</dbReference>
<dbReference type="CDD" id="cd00082">
    <property type="entry name" value="HisKA"/>
    <property type="match status" value="1"/>
</dbReference>
<sequence length="1027" mass="111465">MSNSKPLITTIRGRLALLTLGLLLPGILIGGLLIWDSYRQSRASFERQLAETARALSLVVDRQLGQAAALSKALATSPYIANGDFIAFDQQARSVTDGRETWIVLSDQNGQQLVNTSRPLGSPLPSFAPDPASWRKLQSGETVVSNLLRNRTPDQAVITIDTPIRIGGQTRYALSYAMTPTVLSKILADQNLPPGWIGNILDAEKNVVARSYRSEVVIGSQPSAPVIAEMEKADEGIVESFSFEGRPTLVAFSRSPAYRWTFGVSVPRAQLLTTITSTLALAALTGIIFMLLAALLSASVARGISRPVEALARGASALGAGEPVNVPHTKIREINAVADSLRSAADTLAHRQADLRESESRLRLAVQATGLGIWDSDARTGARTWSPEFRAILGLPQDSPARADLLAERIHPEDRGWVQAEYDLFCSGKGNGHYEAEFRIIRADTGEEVWVTATGRLSVDEDGTPIRANGTLIDVTARRRSEQTLRESEERFRTMADSAPALIWLSDPAGQITFANRHYERVFGRPAVEMLGNGWTEIIIPEDVPAFQSAFLRAIAEQEPFRQDVRVRDAMGEVRWLRCEGAPRLSGPEGKFLGYVGCNVDITESKLAEDALERRIEERTGELALVNFQLLSQIDERERVEATLRQVQRLEAVGQLTSGVAHDFNNLLTVILGNLSFAERTVTEGPLHKRLANMRMAAERGASLVAQLLAFSRRQRLAPKAVNLNETVLGMRELLQSSMGGSVAVDIVLEDDLWPALVDPTQMELIILNLAINARDAMEVGGLLKVETSNAEVTEPATRPEEPAPGDYVVVSVSDSGSGMSSEVLSRVFEPFFTTKEVGKGSGLGLSQVLGFAQQSGGGVRIETGEGRGTTVQVFLPRSTEDVTVAKTPKTARRASTTVPSILLVDDDDLVREVTAMKLEEFGYSVQQAANGPAALLAFEEDAGFDMLILDFAMPGMNGAEVARAARKRRPNVPILFVTGYADLTALGEFASEPILHKPFKDSDLSDQVAELLKGARQPQRAKAAPA</sequence>
<evidence type="ECO:0000259" key="11">
    <source>
        <dbReference type="PROSITE" id="PS50112"/>
    </source>
</evidence>
<gene>
    <name evidence="14" type="ORF">ACFPFW_08830</name>
</gene>
<proteinExistence type="predicted"/>
<organism evidence="14 15">
    <name type="scientific">Flaviflagellibacter deserti</name>
    <dbReference type="NCBI Taxonomy" id="2267266"/>
    <lineage>
        <taxon>Bacteria</taxon>
        <taxon>Pseudomonadati</taxon>
        <taxon>Pseudomonadota</taxon>
        <taxon>Alphaproteobacteria</taxon>
        <taxon>Hyphomicrobiales</taxon>
        <taxon>Flaviflagellibacter</taxon>
    </lineage>
</organism>
<evidence type="ECO:0000313" key="15">
    <source>
        <dbReference type="Proteomes" id="UP001595796"/>
    </source>
</evidence>
<dbReference type="SMART" id="SM00388">
    <property type="entry name" value="HisKA"/>
    <property type="match status" value="1"/>
</dbReference>
<dbReference type="SMART" id="SM00448">
    <property type="entry name" value="REC"/>
    <property type="match status" value="1"/>
</dbReference>
<dbReference type="Gene3D" id="2.10.70.100">
    <property type="match status" value="1"/>
</dbReference>
<dbReference type="SUPFAM" id="SSF55785">
    <property type="entry name" value="PYP-like sensor domain (PAS domain)"/>
    <property type="match status" value="2"/>
</dbReference>
<dbReference type="SMART" id="SM00091">
    <property type="entry name" value="PAS"/>
    <property type="match status" value="2"/>
</dbReference>
<dbReference type="SUPFAM" id="SSF52172">
    <property type="entry name" value="CheY-like"/>
    <property type="match status" value="1"/>
</dbReference>
<feature type="domain" description="Response regulatory" evidence="10">
    <location>
        <begin position="901"/>
        <end position="1013"/>
    </location>
</feature>
<dbReference type="Pfam" id="PF00072">
    <property type="entry name" value="Response_reg"/>
    <property type="match status" value="1"/>
</dbReference>
<dbReference type="SMART" id="SM00086">
    <property type="entry name" value="PAC"/>
    <property type="match status" value="2"/>
</dbReference>
<keyword evidence="4 7" id="KW-0597">Phosphoprotein</keyword>
<dbReference type="InterPro" id="IPR036890">
    <property type="entry name" value="HATPase_C_sf"/>
</dbReference>
<dbReference type="PROSITE" id="PS50109">
    <property type="entry name" value="HIS_KIN"/>
    <property type="match status" value="1"/>
</dbReference>
<dbReference type="InterPro" id="IPR001610">
    <property type="entry name" value="PAC"/>
</dbReference>
<feature type="domain" description="HAMP" evidence="13">
    <location>
        <begin position="302"/>
        <end position="353"/>
    </location>
</feature>
<evidence type="ECO:0000256" key="6">
    <source>
        <dbReference type="ARBA" id="ARBA00022777"/>
    </source>
</evidence>
<dbReference type="CDD" id="cd18774">
    <property type="entry name" value="PDC2_HK_sensor"/>
    <property type="match status" value="1"/>
</dbReference>
<protein>
    <recommendedName>
        <fullName evidence="3">histidine kinase</fullName>
        <ecNumber evidence="3">2.7.13.3</ecNumber>
    </recommendedName>
</protein>
<evidence type="ECO:0000256" key="2">
    <source>
        <dbReference type="ARBA" id="ARBA00004370"/>
    </source>
</evidence>
<dbReference type="InterPro" id="IPR000700">
    <property type="entry name" value="PAS-assoc_C"/>
</dbReference>
<dbReference type="SUPFAM" id="SSF55874">
    <property type="entry name" value="ATPase domain of HSP90 chaperone/DNA topoisomerase II/histidine kinase"/>
    <property type="match status" value="1"/>
</dbReference>
<evidence type="ECO:0000259" key="10">
    <source>
        <dbReference type="PROSITE" id="PS50110"/>
    </source>
</evidence>
<evidence type="ECO:0000259" key="12">
    <source>
        <dbReference type="PROSITE" id="PS50113"/>
    </source>
</evidence>
<dbReference type="EC" id="2.7.13.3" evidence="3"/>
<feature type="transmembrane region" description="Helical" evidence="8">
    <location>
        <begin position="15"/>
        <end position="35"/>
    </location>
</feature>
<evidence type="ECO:0000259" key="13">
    <source>
        <dbReference type="PROSITE" id="PS50885"/>
    </source>
</evidence>
<dbReference type="Pfam" id="PF02518">
    <property type="entry name" value="HATPase_c"/>
    <property type="match status" value="1"/>
</dbReference>
<dbReference type="PROSITE" id="PS50885">
    <property type="entry name" value="HAMP"/>
    <property type="match status" value="1"/>
</dbReference>
<feature type="transmembrane region" description="Helical" evidence="8">
    <location>
        <begin position="278"/>
        <end position="298"/>
    </location>
</feature>
<dbReference type="InterPro" id="IPR035965">
    <property type="entry name" value="PAS-like_dom_sf"/>
</dbReference>
<feature type="domain" description="PAS" evidence="11">
    <location>
        <begin position="488"/>
        <end position="558"/>
    </location>
</feature>
<dbReference type="InterPro" id="IPR003660">
    <property type="entry name" value="HAMP_dom"/>
</dbReference>
<evidence type="ECO:0000313" key="14">
    <source>
        <dbReference type="EMBL" id="MFC5068119.1"/>
    </source>
</evidence>
<name>A0ABV9Z0T8_9HYPH</name>
<dbReference type="Pfam" id="PF00512">
    <property type="entry name" value="HisKA"/>
    <property type="match status" value="1"/>
</dbReference>
<feature type="modified residue" description="4-aspartylphosphate" evidence="7">
    <location>
        <position position="951"/>
    </location>
</feature>
<comment type="subcellular location">
    <subcellularLocation>
        <location evidence="2">Membrane</location>
    </subcellularLocation>
</comment>
<dbReference type="InterPro" id="IPR036097">
    <property type="entry name" value="HisK_dim/P_sf"/>
</dbReference>
<dbReference type="Gene3D" id="1.10.287.130">
    <property type="match status" value="1"/>
</dbReference>
<dbReference type="PANTHER" id="PTHR43304">
    <property type="entry name" value="PHYTOCHROME-LIKE PROTEIN CPH1"/>
    <property type="match status" value="1"/>
</dbReference>
<reference evidence="15" key="1">
    <citation type="journal article" date="2019" name="Int. J. Syst. Evol. Microbiol.">
        <title>The Global Catalogue of Microorganisms (GCM) 10K type strain sequencing project: providing services to taxonomists for standard genome sequencing and annotation.</title>
        <authorList>
            <consortium name="The Broad Institute Genomics Platform"/>
            <consortium name="The Broad Institute Genome Sequencing Center for Infectious Disease"/>
            <person name="Wu L."/>
            <person name="Ma J."/>
        </authorList>
    </citation>
    <scope>NUCLEOTIDE SEQUENCE [LARGE SCALE GENOMIC DNA]</scope>
    <source>
        <strain evidence="15">CGMCC 1.16444</strain>
    </source>
</reference>
<keyword evidence="8" id="KW-0812">Transmembrane</keyword>
<keyword evidence="8" id="KW-1133">Transmembrane helix</keyword>
<evidence type="ECO:0000256" key="8">
    <source>
        <dbReference type="SAM" id="Phobius"/>
    </source>
</evidence>
<evidence type="ECO:0000256" key="5">
    <source>
        <dbReference type="ARBA" id="ARBA00022679"/>
    </source>
</evidence>
<dbReference type="InterPro" id="IPR052162">
    <property type="entry name" value="Sensor_kinase/Photoreceptor"/>
</dbReference>
<dbReference type="CDD" id="cd00130">
    <property type="entry name" value="PAS"/>
    <property type="match status" value="2"/>
</dbReference>
<dbReference type="InterPro" id="IPR004358">
    <property type="entry name" value="Sig_transdc_His_kin-like_C"/>
</dbReference>
<dbReference type="Gene3D" id="3.30.565.10">
    <property type="entry name" value="Histidine kinase-like ATPase, C-terminal domain"/>
    <property type="match status" value="1"/>
</dbReference>
<dbReference type="PROSITE" id="PS50112">
    <property type="entry name" value="PAS"/>
    <property type="match status" value="2"/>
</dbReference>
<accession>A0ABV9Z0T8</accession>
<keyword evidence="8" id="KW-0472">Membrane</keyword>
<keyword evidence="15" id="KW-1185">Reference proteome</keyword>
<dbReference type="EMBL" id="JBHSJF010000006">
    <property type="protein sequence ID" value="MFC5068119.1"/>
    <property type="molecule type" value="Genomic_DNA"/>
</dbReference>
<evidence type="ECO:0000256" key="7">
    <source>
        <dbReference type="PROSITE-ProRule" id="PRU00169"/>
    </source>
</evidence>
<evidence type="ECO:0000256" key="4">
    <source>
        <dbReference type="ARBA" id="ARBA00022553"/>
    </source>
</evidence>
<comment type="caution">
    <text evidence="14">The sequence shown here is derived from an EMBL/GenBank/DDBJ whole genome shotgun (WGS) entry which is preliminary data.</text>
</comment>
<evidence type="ECO:0000259" key="9">
    <source>
        <dbReference type="PROSITE" id="PS50109"/>
    </source>
</evidence>
<dbReference type="InterPro" id="IPR003594">
    <property type="entry name" value="HATPase_dom"/>
</dbReference>
<dbReference type="Pfam" id="PF08447">
    <property type="entry name" value="PAS_3"/>
    <property type="match status" value="2"/>
</dbReference>
<keyword evidence="6" id="KW-0418">Kinase</keyword>
<feature type="domain" description="PAC" evidence="12">
    <location>
        <begin position="434"/>
        <end position="487"/>
    </location>
</feature>
<comment type="catalytic activity">
    <reaction evidence="1">
        <text>ATP + protein L-histidine = ADP + protein N-phospho-L-histidine.</text>
        <dbReference type="EC" id="2.7.13.3"/>
    </reaction>
</comment>
<dbReference type="NCBIfam" id="TIGR00229">
    <property type="entry name" value="sensory_box"/>
    <property type="match status" value="2"/>
</dbReference>
<dbReference type="SMART" id="SM00387">
    <property type="entry name" value="HATPase_c"/>
    <property type="match status" value="1"/>
</dbReference>
<dbReference type="InterPro" id="IPR005467">
    <property type="entry name" value="His_kinase_dom"/>
</dbReference>
<dbReference type="PANTHER" id="PTHR43304:SF1">
    <property type="entry name" value="PAC DOMAIN-CONTAINING PROTEIN"/>
    <property type="match status" value="1"/>
</dbReference>
<dbReference type="InterPro" id="IPR013655">
    <property type="entry name" value="PAS_fold_3"/>
</dbReference>
<feature type="domain" description="PAS" evidence="11">
    <location>
        <begin position="358"/>
        <end position="415"/>
    </location>
</feature>
<dbReference type="InterPro" id="IPR003661">
    <property type="entry name" value="HisK_dim/P_dom"/>
</dbReference>
<dbReference type="InterPro" id="IPR000014">
    <property type="entry name" value="PAS"/>
</dbReference>
<feature type="domain" description="Histidine kinase" evidence="9">
    <location>
        <begin position="659"/>
        <end position="880"/>
    </location>
</feature>
<dbReference type="Gene3D" id="3.30.450.20">
    <property type="entry name" value="PAS domain"/>
    <property type="match status" value="3"/>
</dbReference>
<feature type="domain" description="PAC" evidence="12">
    <location>
        <begin position="561"/>
        <end position="614"/>
    </location>
</feature>
<dbReference type="PROSITE" id="PS50113">
    <property type="entry name" value="PAC"/>
    <property type="match status" value="2"/>
</dbReference>
<keyword evidence="5" id="KW-0808">Transferase</keyword>